<name>A0A914RME7_PAREQ</name>
<proteinExistence type="predicted"/>
<dbReference type="WBParaSite" id="PEQ_0000759201-mRNA-1">
    <property type="protein sequence ID" value="PEQ_0000759201-mRNA-1"/>
    <property type="gene ID" value="PEQ_0000759201"/>
</dbReference>
<dbReference type="GO" id="GO:0005786">
    <property type="term" value="C:signal recognition particle, endoplasmic reticulum targeting"/>
    <property type="evidence" value="ECO:0007669"/>
    <property type="project" value="TreeGrafter"/>
</dbReference>
<dbReference type="AlphaFoldDB" id="A0A914RME7"/>
<dbReference type="GO" id="GO:0006614">
    <property type="term" value="P:SRP-dependent cotranslational protein targeting to membrane"/>
    <property type="evidence" value="ECO:0007669"/>
    <property type="project" value="InterPro"/>
</dbReference>
<dbReference type="Proteomes" id="UP000887564">
    <property type="component" value="Unplaced"/>
</dbReference>
<accession>A0A914RME7</accession>
<dbReference type="InterPro" id="IPR026270">
    <property type="entry name" value="SRP72"/>
</dbReference>
<dbReference type="GO" id="GO:0043022">
    <property type="term" value="F:ribosome binding"/>
    <property type="evidence" value="ECO:0007669"/>
    <property type="project" value="TreeGrafter"/>
</dbReference>
<protein>
    <submittedName>
        <fullName evidence="2">Coatomer subunit epsilon</fullName>
    </submittedName>
</protein>
<keyword evidence="1" id="KW-1185">Reference proteome</keyword>
<evidence type="ECO:0000313" key="1">
    <source>
        <dbReference type="Proteomes" id="UP000887564"/>
    </source>
</evidence>
<dbReference type="GO" id="GO:0008312">
    <property type="term" value="F:7S RNA binding"/>
    <property type="evidence" value="ECO:0007669"/>
    <property type="project" value="TreeGrafter"/>
</dbReference>
<sequence length="159" mass="17774">AEICGETLTEEGLSEDDIEDELSVIRVQKAFVLQRLGRALVHLYSNQREPCRRTIEQINERYGPIQEALLIEAALYLRSKDTQKALAALATAKMSDEIRLAIVQINVHEGKLEEACKALQEIPSELANRPAILQLRVALLLATNQKKVIVFIVGENLNS</sequence>
<dbReference type="PANTHER" id="PTHR14094:SF9">
    <property type="entry name" value="SIGNAL RECOGNITION PARTICLE SUBUNIT SRP72"/>
    <property type="match status" value="1"/>
</dbReference>
<organism evidence="1 2">
    <name type="scientific">Parascaris equorum</name>
    <name type="common">Equine roundworm</name>
    <dbReference type="NCBI Taxonomy" id="6256"/>
    <lineage>
        <taxon>Eukaryota</taxon>
        <taxon>Metazoa</taxon>
        <taxon>Ecdysozoa</taxon>
        <taxon>Nematoda</taxon>
        <taxon>Chromadorea</taxon>
        <taxon>Rhabditida</taxon>
        <taxon>Spirurina</taxon>
        <taxon>Ascaridomorpha</taxon>
        <taxon>Ascaridoidea</taxon>
        <taxon>Ascarididae</taxon>
        <taxon>Parascaris</taxon>
    </lineage>
</organism>
<dbReference type="PANTHER" id="PTHR14094">
    <property type="entry name" value="SIGNAL RECOGNITION PARTICLE 72"/>
    <property type="match status" value="1"/>
</dbReference>
<evidence type="ECO:0000313" key="2">
    <source>
        <dbReference type="WBParaSite" id="PEQ_0000759201-mRNA-1"/>
    </source>
</evidence>
<reference evidence="2" key="1">
    <citation type="submission" date="2022-11" db="UniProtKB">
        <authorList>
            <consortium name="WormBaseParasite"/>
        </authorList>
    </citation>
    <scope>IDENTIFICATION</scope>
</reference>